<evidence type="ECO:0000313" key="2">
    <source>
        <dbReference type="EMBL" id="OGC44588.1"/>
    </source>
</evidence>
<keyword evidence="1" id="KW-1133">Transmembrane helix</keyword>
<gene>
    <name evidence="2" type="ORF">A2V54_03810</name>
</gene>
<dbReference type="EMBL" id="MEUW01000015">
    <property type="protein sequence ID" value="OGC44588.1"/>
    <property type="molecule type" value="Genomic_DNA"/>
</dbReference>
<evidence type="ECO:0000313" key="3">
    <source>
        <dbReference type="Proteomes" id="UP000176583"/>
    </source>
</evidence>
<reference evidence="2 3" key="1">
    <citation type="journal article" date="2016" name="Nat. Commun.">
        <title>Thousands of microbial genomes shed light on interconnected biogeochemical processes in an aquifer system.</title>
        <authorList>
            <person name="Anantharaman K."/>
            <person name="Brown C.T."/>
            <person name="Hug L.A."/>
            <person name="Sharon I."/>
            <person name="Castelle C.J."/>
            <person name="Probst A.J."/>
            <person name="Thomas B.C."/>
            <person name="Singh A."/>
            <person name="Wilkins M.J."/>
            <person name="Karaoz U."/>
            <person name="Brodie E.L."/>
            <person name="Williams K.H."/>
            <person name="Hubbard S.S."/>
            <person name="Banfield J.F."/>
        </authorList>
    </citation>
    <scope>NUCLEOTIDE SEQUENCE [LARGE SCALE GENOMIC DNA]</scope>
</reference>
<keyword evidence="1" id="KW-0472">Membrane</keyword>
<organism evidence="2 3">
    <name type="scientific">candidate division WWE3 bacterium RBG_19FT_COMBO_53_11</name>
    <dbReference type="NCBI Taxonomy" id="1802613"/>
    <lineage>
        <taxon>Bacteria</taxon>
        <taxon>Katanobacteria</taxon>
    </lineage>
</organism>
<dbReference type="Proteomes" id="UP000176583">
    <property type="component" value="Unassembled WGS sequence"/>
</dbReference>
<keyword evidence="1" id="KW-0812">Transmembrane</keyword>
<accession>A0A1F4UHY9</accession>
<sequence length="79" mass="9026">MAKSRKELAKKWVFWFLVTVTTFLLFFTTMALLQLPQFQGVPMFAAFVFSTGASFFSSYFLMIATARLLLPLFIKGGKK</sequence>
<protein>
    <submittedName>
        <fullName evidence="2">Uncharacterized protein</fullName>
    </submittedName>
</protein>
<proteinExistence type="predicted"/>
<feature type="transmembrane region" description="Helical" evidence="1">
    <location>
        <begin position="44"/>
        <end position="70"/>
    </location>
</feature>
<dbReference type="STRING" id="1802613.A2V54_03810"/>
<feature type="transmembrane region" description="Helical" evidence="1">
    <location>
        <begin position="12"/>
        <end position="32"/>
    </location>
</feature>
<evidence type="ECO:0000256" key="1">
    <source>
        <dbReference type="SAM" id="Phobius"/>
    </source>
</evidence>
<name>A0A1F4UHY9_UNCKA</name>
<dbReference type="AlphaFoldDB" id="A0A1F4UHY9"/>
<comment type="caution">
    <text evidence="2">The sequence shown here is derived from an EMBL/GenBank/DDBJ whole genome shotgun (WGS) entry which is preliminary data.</text>
</comment>